<dbReference type="Gene3D" id="3.10.580.10">
    <property type="entry name" value="CBS-domain"/>
    <property type="match status" value="1"/>
</dbReference>
<keyword evidence="8" id="KW-0868">Chloride</keyword>
<feature type="transmembrane region" description="Helical" evidence="11">
    <location>
        <begin position="85"/>
        <end position="107"/>
    </location>
</feature>
<evidence type="ECO:0000313" key="16">
    <source>
        <dbReference type="Proteomes" id="UP000298805"/>
    </source>
</evidence>
<dbReference type="Pfam" id="PF00654">
    <property type="entry name" value="Voltage_CLC"/>
    <property type="match status" value="1"/>
</dbReference>
<reference evidence="14 15" key="2">
    <citation type="submission" date="2018-11" db="EMBL/GenBank/DDBJ databases">
        <title>Genomic Encyclopedia of Type Strains, Phase IV (KMG-IV): sequencing the most valuable type-strain genomes for metagenomic binning, comparative biology and taxonomic classification.</title>
        <authorList>
            <person name="Goeker M."/>
        </authorList>
    </citation>
    <scope>NUCLEOTIDE SEQUENCE [LARGE SCALE GENOMIC DNA]</scope>
    <source>
        <strain evidence="14 15">DSM 27783</strain>
    </source>
</reference>
<evidence type="ECO:0000259" key="12">
    <source>
        <dbReference type="PROSITE" id="PS51371"/>
    </source>
</evidence>
<keyword evidence="4 11" id="KW-1133">Transmembrane helix</keyword>
<protein>
    <submittedName>
        <fullName evidence="13 14">Chloride channel protein</fullName>
    </submittedName>
</protein>
<dbReference type="EMBL" id="RJVK01000002">
    <property type="protein sequence ID" value="ROR40107.1"/>
    <property type="molecule type" value="Genomic_DNA"/>
</dbReference>
<proteinExistence type="predicted"/>
<feature type="transmembrane region" description="Helical" evidence="11">
    <location>
        <begin position="143"/>
        <end position="168"/>
    </location>
</feature>
<dbReference type="PANTHER" id="PTHR43427:SF6">
    <property type="entry name" value="CHLORIDE CHANNEL PROTEIN CLC-E"/>
    <property type="match status" value="1"/>
</dbReference>
<feature type="transmembrane region" description="Helical" evidence="11">
    <location>
        <begin position="250"/>
        <end position="270"/>
    </location>
</feature>
<reference evidence="16" key="1">
    <citation type="submission" date="2018-03" db="EMBL/GenBank/DDBJ databases">
        <title>A comparative analysis of the Nautiliaceae.</title>
        <authorList>
            <person name="Grosche A."/>
            <person name="Smedile F."/>
            <person name="Vetriani C."/>
        </authorList>
    </citation>
    <scope>NUCLEOTIDE SEQUENCE [LARGE SCALE GENOMIC DNA]</scope>
    <source>
        <strain evidence="16">TB6</strain>
    </source>
</reference>
<feature type="domain" description="CBS" evidence="12">
    <location>
        <begin position="427"/>
        <end position="486"/>
    </location>
</feature>
<dbReference type="PROSITE" id="PS51371">
    <property type="entry name" value="CBS"/>
    <property type="match status" value="1"/>
</dbReference>
<dbReference type="Proteomes" id="UP000272781">
    <property type="component" value="Unassembled WGS sequence"/>
</dbReference>
<dbReference type="EMBL" id="CP027432">
    <property type="protein sequence ID" value="QCI27717.1"/>
    <property type="molecule type" value="Genomic_DNA"/>
</dbReference>
<dbReference type="AlphaFoldDB" id="A0AAJ4RCZ2"/>
<evidence type="ECO:0000256" key="3">
    <source>
        <dbReference type="ARBA" id="ARBA00022692"/>
    </source>
</evidence>
<keyword evidence="3 11" id="KW-0812">Transmembrane</keyword>
<dbReference type="PRINTS" id="PR00762">
    <property type="entry name" value="CLCHANNEL"/>
</dbReference>
<dbReference type="CDD" id="cd02205">
    <property type="entry name" value="CBS_pair_SF"/>
    <property type="match status" value="1"/>
</dbReference>
<dbReference type="Gene3D" id="1.10.3080.10">
    <property type="entry name" value="Clc chloride channel"/>
    <property type="match status" value="1"/>
</dbReference>
<evidence type="ECO:0000313" key="13">
    <source>
        <dbReference type="EMBL" id="QCI27717.1"/>
    </source>
</evidence>
<dbReference type="GO" id="GO:0034707">
    <property type="term" value="C:chloride channel complex"/>
    <property type="evidence" value="ECO:0007669"/>
    <property type="project" value="UniProtKB-KW"/>
</dbReference>
<evidence type="ECO:0000256" key="1">
    <source>
        <dbReference type="ARBA" id="ARBA00004141"/>
    </source>
</evidence>
<name>A0AAJ4RCZ2_9BACT</name>
<evidence type="ECO:0000256" key="2">
    <source>
        <dbReference type="ARBA" id="ARBA00022448"/>
    </source>
</evidence>
<evidence type="ECO:0000256" key="7">
    <source>
        <dbReference type="ARBA" id="ARBA00023173"/>
    </source>
</evidence>
<feature type="transmembrane region" description="Helical" evidence="11">
    <location>
        <begin position="320"/>
        <end position="338"/>
    </location>
</feature>
<dbReference type="Proteomes" id="UP000298805">
    <property type="component" value="Chromosome"/>
</dbReference>
<keyword evidence="9" id="KW-0407">Ion channel</keyword>
<feature type="transmembrane region" description="Helical" evidence="11">
    <location>
        <begin position="175"/>
        <end position="194"/>
    </location>
</feature>
<sequence>MRRDEFLHFVFIPVVLGIIGGFSAILFRKLIAFFKFLFVNINFLHNDVFYLFTMPFIFLFSYFLINKLLINTSNITLDHIAKKISLMAGNFSIIKGLLVLFLTSLNIGFGLPVGREAPIAKLGGLLGEIFIKIIKVAKVNIPIYLAAAVSSAIAATFNAPLAGVILAIEIIVGRINTYIIIPLIVSTATATLIAREFLGDYTAFFVPHLEFSNIYFYIVPIVGVVFALLSVVVFYFFEFFRKLRVTLKDYWYKIVVFNGFLVGLLIWAVPEIRGVGYEYITALFKNGFDFYQVFIITFTKLIAIIITFGSGLFGGLMSPSIFIGAFGGYMIGDFFIHLGADPRVLALVGSVAMLAGISKAPLRSTIIIIELTHSYQLLIPSLIASSITAFIVSKYEPGGYFKRSLIQKGIDIENPNVLRFLDKMKVYSYLVYIEPLRADLSVKEAFLHFRKNNFKSMPVVDENNKLIGVLSFKDIRLKLKNKNEKIKNVLNTHPIVWRENYKSDEIVKVLGLISSEYVPYVNVSGEYEGMVNLKKLLKDLSMIDRYKII</sequence>
<dbReference type="RefSeq" id="WP_123352491.1">
    <property type="nucleotide sequence ID" value="NZ_CP027432.2"/>
</dbReference>
<dbReference type="CDD" id="cd00400">
    <property type="entry name" value="Voltage_gated_ClC"/>
    <property type="match status" value="1"/>
</dbReference>
<dbReference type="SUPFAM" id="SSF54631">
    <property type="entry name" value="CBS-domain pair"/>
    <property type="match status" value="1"/>
</dbReference>
<dbReference type="GO" id="GO:0005254">
    <property type="term" value="F:chloride channel activity"/>
    <property type="evidence" value="ECO:0007669"/>
    <property type="project" value="UniProtKB-KW"/>
</dbReference>
<feature type="transmembrane region" description="Helical" evidence="11">
    <location>
        <begin position="214"/>
        <end position="238"/>
    </location>
</feature>
<keyword evidence="2" id="KW-0813">Transport</keyword>
<comment type="subcellular location">
    <subcellularLocation>
        <location evidence="1">Membrane</location>
        <topology evidence="1">Multi-pass membrane protein</topology>
    </subcellularLocation>
</comment>
<feature type="transmembrane region" description="Helical" evidence="11">
    <location>
        <begin position="6"/>
        <end position="27"/>
    </location>
</feature>
<evidence type="ECO:0000256" key="4">
    <source>
        <dbReference type="ARBA" id="ARBA00022989"/>
    </source>
</evidence>
<dbReference type="Pfam" id="PF00571">
    <property type="entry name" value="CBS"/>
    <property type="match status" value="1"/>
</dbReference>
<evidence type="ECO:0000256" key="9">
    <source>
        <dbReference type="ARBA" id="ARBA00023303"/>
    </source>
</evidence>
<accession>A0AAJ4RCZ2</accession>
<keyword evidence="6 11" id="KW-0472">Membrane</keyword>
<evidence type="ECO:0000256" key="8">
    <source>
        <dbReference type="ARBA" id="ARBA00023214"/>
    </source>
</evidence>
<keyword evidence="10" id="KW-0129">CBS domain</keyword>
<dbReference type="InterPro" id="IPR001807">
    <property type="entry name" value="ClC"/>
</dbReference>
<reference evidence="13" key="3">
    <citation type="submission" date="2019-06" db="EMBL/GenBank/DDBJ databases">
        <title>A comparative analysis of the Nautiliaceae.</title>
        <authorList>
            <person name="Grosche A."/>
            <person name="Smedile F."/>
            <person name="Vetriani C."/>
        </authorList>
    </citation>
    <scope>NUCLEOTIDE SEQUENCE</scope>
    <source>
        <strain evidence="13">TB6</strain>
    </source>
</reference>
<keyword evidence="7" id="KW-0869">Chloride channel</keyword>
<feature type="transmembrane region" description="Helical" evidence="11">
    <location>
        <begin position="48"/>
        <end position="65"/>
    </location>
</feature>
<evidence type="ECO:0000313" key="14">
    <source>
        <dbReference type="EMBL" id="ROR40107.1"/>
    </source>
</evidence>
<evidence type="ECO:0000256" key="10">
    <source>
        <dbReference type="PROSITE-ProRule" id="PRU00703"/>
    </source>
</evidence>
<dbReference type="PANTHER" id="PTHR43427">
    <property type="entry name" value="CHLORIDE CHANNEL PROTEIN CLC-E"/>
    <property type="match status" value="1"/>
</dbReference>
<dbReference type="SUPFAM" id="SSF81340">
    <property type="entry name" value="Clc chloride channel"/>
    <property type="match status" value="1"/>
</dbReference>
<evidence type="ECO:0000256" key="5">
    <source>
        <dbReference type="ARBA" id="ARBA00023065"/>
    </source>
</evidence>
<evidence type="ECO:0000256" key="6">
    <source>
        <dbReference type="ARBA" id="ARBA00023136"/>
    </source>
</evidence>
<dbReference type="InterPro" id="IPR014743">
    <property type="entry name" value="Cl-channel_core"/>
</dbReference>
<dbReference type="InterPro" id="IPR046342">
    <property type="entry name" value="CBS_dom_sf"/>
</dbReference>
<dbReference type="InterPro" id="IPR050368">
    <property type="entry name" value="ClC-type_chloride_channel"/>
</dbReference>
<keyword evidence="5" id="KW-0406">Ion transport</keyword>
<evidence type="ECO:0000256" key="11">
    <source>
        <dbReference type="SAM" id="Phobius"/>
    </source>
</evidence>
<feature type="transmembrane region" description="Helical" evidence="11">
    <location>
        <begin position="290"/>
        <end position="313"/>
    </location>
</feature>
<gene>
    <name evidence="13" type="ORF">C6V80_01675</name>
    <name evidence="14" type="ORF">EDC58_1092</name>
</gene>
<dbReference type="InterPro" id="IPR000644">
    <property type="entry name" value="CBS_dom"/>
</dbReference>
<keyword evidence="16" id="KW-1185">Reference proteome</keyword>
<evidence type="ECO:0000313" key="15">
    <source>
        <dbReference type="Proteomes" id="UP000272781"/>
    </source>
</evidence>
<organism evidence="14 15">
    <name type="scientific">Caminibacter pacificus</name>
    <dbReference type="NCBI Taxonomy" id="1424653"/>
    <lineage>
        <taxon>Bacteria</taxon>
        <taxon>Pseudomonadati</taxon>
        <taxon>Campylobacterota</taxon>
        <taxon>Epsilonproteobacteria</taxon>
        <taxon>Nautiliales</taxon>
        <taxon>Nautiliaceae</taxon>
        <taxon>Caminibacter</taxon>
    </lineage>
</organism>